<dbReference type="Pfam" id="PF07731">
    <property type="entry name" value="Cu-oxidase_2"/>
    <property type="match status" value="1"/>
</dbReference>
<dbReference type="Gene3D" id="2.60.40.420">
    <property type="entry name" value="Cupredoxins - blue copper proteins"/>
    <property type="match status" value="3"/>
</dbReference>
<dbReference type="InterPro" id="IPR033138">
    <property type="entry name" value="Cu_oxidase_CS"/>
</dbReference>
<dbReference type="PANTHER" id="PTHR11709:SF145">
    <property type="entry name" value="LCC1"/>
    <property type="match status" value="1"/>
</dbReference>
<dbReference type="CDD" id="cd13901">
    <property type="entry name" value="CuRO_3_MaLCC_like"/>
    <property type="match status" value="1"/>
</dbReference>
<dbReference type="CDD" id="cd13880">
    <property type="entry name" value="CuRO_2_MaLCC_like"/>
    <property type="match status" value="1"/>
</dbReference>
<dbReference type="PROSITE" id="PS00080">
    <property type="entry name" value="MULTICOPPER_OXIDASE2"/>
    <property type="match status" value="1"/>
</dbReference>
<evidence type="ECO:0000259" key="10">
    <source>
        <dbReference type="Pfam" id="PF07732"/>
    </source>
</evidence>
<dbReference type="PROSITE" id="PS00079">
    <property type="entry name" value="MULTICOPPER_OXIDASE1"/>
    <property type="match status" value="1"/>
</dbReference>
<dbReference type="Pfam" id="PF07732">
    <property type="entry name" value="Cu-oxidase_3"/>
    <property type="match status" value="1"/>
</dbReference>
<evidence type="ECO:0000256" key="7">
    <source>
        <dbReference type="ARBA" id="ARBA00023180"/>
    </source>
</evidence>
<keyword evidence="6" id="KW-0186">Copper</keyword>
<dbReference type="InterPro" id="IPR011707">
    <property type="entry name" value="Cu-oxidase-like_N"/>
</dbReference>
<dbReference type="FunFam" id="2.60.40.420:FF:000038">
    <property type="entry name" value="Extracellular dihydrogeodin oxidase/laccase"/>
    <property type="match status" value="1"/>
</dbReference>
<dbReference type="Pfam" id="PF00394">
    <property type="entry name" value="Cu-oxidase"/>
    <property type="match status" value="1"/>
</dbReference>
<dbReference type="InterPro" id="IPR002355">
    <property type="entry name" value="Cu_oxidase_Cu_BS"/>
</dbReference>
<feature type="domain" description="Plastocyanin-like" evidence="10">
    <location>
        <begin position="82"/>
        <end position="196"/>
    </location>
</feature>
<evidence type="ECO:0000256" key="4">
    <source>
        <dbReference type="ARBA" id="ARBA00022737"/>
    </source>
</evidence>
<dbReference type="InterPro" id="IPR045087">
    <property type="entry name" value="Cu-oxidase_fam"/>
</dbReference>
<protein>
    <submittedName>
        <fullName evidence="11">Laccase-2</fullName>
    </submittedName>
</protein>
<dbReference type="CDD" id="cd13854">
    <property type="entry name" value="CuRO_1_MaLCC_like"/>
    <property type="match status" value="1"/>
</dbReference>
<feature type="domain" description="Plastocyanin-like" evidence="9">
    <location>
        <begin position="445"/>
        <end position="560"/>
    </location>
</feature>
<dbReference type="FunFam" id="2.60.40.420:FF:000021">
    <property type="entry name" value="Extracellular dihydrogeodin oxidase/laccase"/>
    <property type="match status" value="1"/>
</dbReference>
<dbReference type="SMR" id="A0A0M9VVE2"/>
<dbReference type="GO" id="GO:0005507">
    <property type="term" value="F:copper ion binding"/>
    <property type="evidence" value="ECO:0007669"/>
    <property type="project" value="InterPro"/>
</dbReference>
<accession>A0A0M9VVE2</accession>
<dbReference type="PANTHER" id="PTHR11709">
    <property type="entry name" value="MULTI-COPPER OXIDASE"/>
    <property type="match status" value="1"/>
</dbReference>
<keyword evidence="4" id="KW-0677">Repeat</keyword>
<dbReference type="OrthoDB" id="2121828at2759"/>
<evidence type="ECO:0000313" key="12">
    <source>
        <dbReference type="Proteomes" id="UP000053831"/>
    </source>
</evidence>
<evidence type="ECO:0000313" key="11">
    <source>
        <dbReference type="EMBL" id="KOS20885.1"/>
    </source>
</evidence>
<dbReference type="STRING" id="150374.A0A0M9VVE2"/>
<evidence type="ECO:0000259" key="9">
    <source>
        <dbReference type="Pfam" id="PF07731"/>
    </source>
</evidence>
<keyword evidence="5" id="KW-0560">Oxidoreductase</keyword>
<dbReference type="Proteomes" id="UP000053831">
    <property type="component" value="Unassembled WGS sequence"/>
</dbReference>
<dbReference type="EMBL" id="LGSR01000013">
    <property type="protein sequence ID" value="KOS20885.1"/>
    <property type="molecule type" value="Genomic_DNA"/>
</dbReference>
<dbReference type="InterPro" id="IPR008972">
    <property type="entry name" value="Cupredoxin"/>
</dbReference>
<dbReference type="InterPro" id="IPR001117">
    <property type="entry name" value="Cu-oxidase_2nd"/>
</dbReference>
<gene>
    <name evidence="11" type="ORF">ESCO_004045</name>
</gene>
<keyword evidence="2" id="KW-0479">Metal-binding</keyword>
<dbReference type="InterPro" id="IPR011706">
    <property type="entry name" value="Cu-oxidase_C"/>
</dbReference>
<feature type="domain" description="Plastocyanin-like" evidence="8">
    <location>
        <begin position="207"/>
        <end position="364"/>
    </location>
</feature>
<evidence type="ECO:0000256" key="3">
    <source>
        <dbReference type="ARBA" id="ARBA00022729"/>
    </source>
</evidence>
<evidence type="ECO:0000256" key="2">
    <source>
        <dbReference type="ARBA" id="ARBA00022723"/>
    </source>
</evidence>
<comment type="caution">
    <text evidence="11">The sequence shown here is derived from an EMBL/GenBank/DDBJ whole genome shotgun (WGS) entry which is preliminary data.</text>
</comment>
<evidence type="ECO:0000259" key="8">
    <source>
        <dbReference type="Pfam" id="PF00394"/>
    </source>
</evidence>
<keyword evidence="3" id="KW-0732">Signal</keyword>
<evidence type="ECO:0000256" key="1">
    <source>
        <dbReference type="ARBA" id="ARBA00010609"/>
    </source>
</evidence>
<organism evidence="11 12">
    <name type="scientific">Escovopsis weberi</name>
    <dbReference type="NCBI Taxonomy" id="150374"/>
    <lineage>
        <taxon>Eukaryota</taxon>
        <taxon>Fungi</taxon>
        <taxon>Dikarya</taxon>
        <taxon>Ascomycota</taxon>
        <taxon>Pezizomycotina</taxon>
        <taxon>Sordariomycetes</taxon>
        <taxon>Hypocreomycetidae</taxon>
        <taxon>Hypocreales</taxon>
        <taxon>Hypocreaceae</taxon>
        <taxon>Escovopsis</taxon>
    </lineage>
</organism>
<evidence type="ECO:0000256" key="6">
    <source>
        <dbReference type="ARBA" id="ARBA00023008"/>
    </source>
</evidence>
<keyword evidence="7" id="KW-0325">Glycoprotein</keyword>
<keyword evidence="12" id="KW-1185">Reference proteome</keyword>
<name>A0A0M9VVE2_ESCWE</name>
<dbReference type="AlphaFoldDB" id="A0A0M9VVE2"/>
<reference evidence="11 12" key="1">
    <citation type="submission" date="2015-07" db="EMBL/GenBank/DDBJ databases">
        <title>The genome of the fungus Escovopsis weberi, a specialized disease agent of ant agriculture.</title>
        <authorList>
            <person name="de Man T.J."/>
            <person name="Stajich J.E."/>
            <person name="Kubicek C.P."/>
            <person name="Chenthamara K."/>
            <person name="Atanasova L."/>
            <person name="Druzhinina I.S."/>
            <person name="Birnbaum S."/>
            <person name="Barribeau S.M."/>
            <person name="Teiling C."/>
            <person name="Suen G."/>
            <person name="Currie C."/>
            <person name="Gerardo N.M."/>
        </authorList>
    </citation>
    <scope>NUCLEOTIDE SEQUENCE [LARGE SCALE GENOMIC DNA]</scope>
</reference>
<sequence>MGIAQILKRVIAYQAASQDGPLSQNLTNGDSQIGTLQAEAVPKFLTNNPMPNGAPWSTLNSKTNYYNTHPDTGVIRTYDFHVTRGRLAPDGYERDVLLVNGAFPGPLIEANWGDTIQVTLHNELPDEGTALHWHGFLQKGTPWEDGVPAISQCPVAPGECFTYQFKASLYGTSWYHSHYSSQYAGGLVGPIIIHGPRTYEYDVDLGPIMLSDWYHDNHQDLVKKVLTPNLPPGPPVFSDNNLINGKNNFNCSLMALGDQAACVNNAGLSKFRFQSGKTHLLRLVNVGAEALQRFSIDGHTMTVVSNDFVDIEPYETKVVTLGVGQRSDVLVTADGDLSAYWMRANISVPCSATRAPDPSAKAAIFYDDVDTEAVPESTAWHVPDPANCMNDDLELTRPVMELALPEPSVTYNMDINLFRNGSNITLWSLGSDTTFRGNYNSPTLLLSNLGNHTFEKEWNVINTGSHSSVRVVVHSKFPLPHPMHLHGFNMYVLSVGPKKWDGTIVRPENPMRRDVIQIPGPGHLVFQFDAAHNPGVWPFHCHIAWHASGGLFAQFLTAPDEVHDMKIPNVVAETCRQWGKWTHTNIPDQIDSGL</sequence>
<dbReference type="SUPFAM" id="SSF49503">
    <property type="entry name" value="Cupredoxins"/>
    <property type="match status" value="3"/>
</dbReference>
<comment type="similarity">
    <text evidence="1">Belongs to the multicopper oxidase family.</text>
</comment>
<dbReference type="GO" id="GO:0016491">
    <property type="term" value="F:oxidoreductase activity"/>
    <property type="evidence" value="ECO:0007669"/>
    <property type="project" value="UniProtKB-KW"/>
</dbReference>
<evidence type="ECO:0000256" key="5">
    <source>
        <dbReference type="ARBA" id="ARBA00023002"/>
    </source>
</evidence>
<proteinExistence type="inferred from homology"/>